<evidence type="ECO:0000256" key="2">
    <source>
        <dbReference type="PROSITE-ProRule" id="PRU01282"/>
    </source>
</evidence>
<protein>
    <submittedName>
        <fullName evidence="3">Spx/MgsR family transcriptional regulator</fullName>
    </submittedName>
</protein>
<reference evidence="3 4" key="1">
    <citation type="submission" date="2020-08" db="EMBL/GenBank/DDBJ databases">
        <title>Genomic Encyclopedia of Type Strains, Phase IV (KMG-IV): sequencing the most valuable type-strain genomes for metagenomic binning, comparative biology and taxonomic classification.</title>
        <authorList>
            <person name="Goeker M."/>
        </authorList>
    </citation>
    <scope>NUCLEOTIDE SEQUENCE [LARGE SCALE GENOMIC DNA]</scope>
    <source>
        <strain evidence="3 4">DSM 23958</strain>
    </source>
</reference>
<gene>
    <name evidence="3" type="ORF">HNQ51_003421</name>
</gene>
<accession>A0A840S970</accession>
<dbReference type="SUPFAM" id="SSF52833">
    <property type="entry name" value="Thioredoxin-like"/>
    <property type="match status" value="1"/>
</dbReference>
<sequence length="106" mass="11653">MKKARAWLAQAGVAHEFIDFKKQAPGVQQLKAWAAQSGWELLLNRAGTTWRKLDAATQGLASDEAGALALMATHPSLIKRPVVEWEDGRLSVGFKPEQFQALVEGR</sequence>
<organism evidence="3 4">
    <name type="scientific">Inhella inkyongensis</name>
    <dbReference type="NCBI Taxonomy" id="392593"/>
    <lineage>
        <taxon>Bacteria</taxon>
        <taxon>Pseudomonadati</taxon>
        <taxon>Pseudomonadota</taxon>
        <taxon>Betaproteobacteria</taxon>
        <taxon>Burkholderiales</taxon>
        <taxon>Sphaerotilaceae</taxon>
        <taxon>Inhella</taxon>
    </lineage>
</organism>
<dbReference type="NCBIfam" id="TIGR01617">
    <property type="entry name" value="arsC_related"/>
    <property type="match status" value="1"/>
</dbReference>
<dbReference type="PROSITE" id="PS51353">
    <property type="entry name" value="ARSC"/>
    <property type="match status" value="1"/>
</dbReference>
<dbReference type="Pfam" id="PF03960">
    <property type="entry name" value="ArsC"/>
    <property type="match status" value="1"/>
</dbReference>
<name>A0A840S970_9BURK</name>
<proteinExistence type="inferred from homology"/>
<dbReference type="AlphaFoldDB" id="A0A840S970"/>
<dbReference type="InterPro" id="IPR036249">
    <property type="entry name" value="Thioredoxin-like_sf"/>
</dbReference>
<comment type="caution">
    <text evidence="3">The sequence shown here is derived from an EMBL/GenBank/DDBJ whole genome shotgun (WGS) entry which is preliminary data.</text>
</comment>
<dbReference type="InterPro" id="IPR006660">
    <property type="entry name" value="Arsenate_reductase-like"/>
</dbReference>
<keyword evidence="4" id="KW-1185">Reference proteome</keyword>
<dbReference type="EMBL" id="JACHHO010000007">
    <property type="protein sequence ID" value="MBB5206078.1"/>
    <property type="molecule type" value="Genomic_DNA"/>
</dbReference>
<evidence type="ECO:0000313" key="3">
    <source>
        <dbReference type="EMBL" id="MBB5206078.1"/>
    </source>
</evidence>
<comment type="similarity">
    <text evidence="1 2">Belongs to the ArsC family.</text>
</comment>
<dbReference type="PANTHER" id="PTHR30041">
    <property type="entry name" value="ARSENATE REDUCTASE"/>
    <property type="match status" value="1"/>
</dbReference>
<dbReference type="PANTHER" id="PTHR30041:SF8">
    <property type="entry name" value="PROTEIN YFFB"/>
    <property type="match status" value="1"/>
</dbReference>
<evidence type="ECO:0000256" key="1">
    <source>
        <dbReference type="ARBA" id="ARBA00007198"/>
    </source>
</evidence>
<dbReference type="InterPro" id="IPR006504">
    <property type="entry name" value="Tscrpt_reg_Spx/MgsR"/>
</dbReference>
<evidence type="ECO:0000313" key="4">
    <source>
        <dbReference type="Proteomes" id="UP000554837"/>
    </source>
</evidence>
<dbReference type="Gene3D" id="3.40.30.10">
    <property type="entry name" value="Glutaredoxin"/>
    <property type="match status" value="1"/>
</dbReference>
<dbReference type="Proteomes" id="UP000554837">
    <property type="component" value="Unassembled WGS sequence"/>
</dbReference>